<dbReference type="HOGENOM" id="CLU_2011100_0_0_7"/>
<dbReference type="GO" id="GO:0003678">
    <property type="term" value="F:DNA helicase activity"/>
    <property type="evidence" value="ECO:0007669"/>
    <property type="project" value="InterPro"/>
</dbReference>
<sequence>MAAFNIDGHTLHSLLSLPTRGEFKDLEGERLTKLQESFSQVKYVIIDEMSMVGRKTFGQVDRRLRQAFPHHSQEVFGGCSCLLFGDFGQLPPVMDLPLYTTDSRTELSDQGRAAYQTSNRLWS</sequence>
<dbReference type="AlphaFoldDB" id="W4LDV7"/>
<keyword evidence="3" id="KW-1185">Reference proteome</keyword>
<dbReference type="InterPro" id="IPR027417">
    <property type="entry name" value="P-loop_NTPase"/>
</dbReference>
<dbReference type="PANTHER" id="PTHR47642">
    <property type="entry name" value="ATP-DEPENDENT DNA HELICASE"/>
    <property type="match status" value="1"/>
</dbReference>
<dbReference type="Pfam" id="PF05970">
    <property type="entry name" value="PIF1"/>
    <property type="match status" value="1"/>
</dbReference>
<proteinExistence type="predicted"/>
<feature type="domain" description="DNA helicase Pif1-like DEAD-box helicase" evidence="1">
    <location>
        <begin position="1"/>
        <end position="95"/>
    </location>
</feature>
<evidence type="ECO:0000313" key="3">
    <source>
        <dbReference type="Proteomes" id="UP000019140"/>
    </source>
</evidence>
<dbReference type="Proteomes" id="UP000019140">
    <property type="component" value="Unassembled WGS sequence"/>
</dbReference>
<reference evidence="2 3" key="1">
    <citation type="journal article" date="2014" name="Nature">
        <title>An environmental bacterial taxon with a large and distinct metabolic repertoire.</title>
        <authorList>
            <person name="Wilson M.C."/>
            <person name="Mori T."/>
            <person name="Ruckert C."/>
            <person name="Uria A.R."/>
            <person name="Helf M.J."/>
            <person name="Takada K."/>
            <person name="Gernert C."/>
            <person name="Steffens U.A."/>
            <person name="Heycke N."/>
            <person name="Schmitt S."/>
            <person name="Rinke C."/>
            <person name="Helfrich E.J."/>
            <person name="Brachmann A.O."/>
            <person name="Gurgui C."/>
            <person name="Wakimoto T."/>
            <person name="Kracht M."/>
            <person name="Crusemann M."/>
            <person name="Hentschel U."/>
            <person name="Abe I."/>
            <person name="Matsunaga S."/>
            <person name="Kalinowski J."/>
            <person name="Takeyama H."/>
            <person name="Piel J."/>
        </authorList>
    </citation>
    <scope>NUCLEOTIDE SEQUENCE [LARGE SCALE GENOMIC DNA]</scope>
    <source>
        <strain evidence="3">TSY2</strain>
    </source>
</reference>
<dbReference type="SUPFAM" id="SSF52540">
    <property type="entry name" value="P-loop containing nucleoside triphosphate hydrolases"/>
    <property type="match status" value="1"/>
</dbReference>
<comment type="caution">
    <text evidence="2">The sequence shown here is derived from an EMBL/GenBank/DDBJ whole genome shotgun (WGS) entry which is preliminary data.</text>
</comment>
<evidence type="ECO:0000313" key="2">
    <source>
        <dbReference type="EMBL" id="ETW95506.1"/>
    </source>
</evidence>
<dbReference type="InterPro" id="IPR051055">
    <property type="entry name" value="PIF1_helicase"/>
</dbReference>
<accession>W4LDV7</accession>
<dbReference type="Gene3D" id="3.40.50.300">
    <property type="entry name" value="P-loop containing nucleotide triphosphate hydrolases"/>
    <property type="match status" value="1"/>
</dbReference>
<dbReference type="GO" id="GO:0006281">
    <property type="term" value="P:DNA repair"/>
    <property type="evidence" value="ECO:0007669"/>
    <property type="project" value="InterPro"/>
</dbReference>
<dbReference type="InterPro" id="IPR010285">
    <property type="entry name" value="DNA_helicase_pif1-like_DEAD"/>
</dbReference>
<dbReference type="GO" id="GO:0000723">
    <property type="term" value="P:telomere maintenance"/>
    <property type="evidence" value="ECO:0007669"/>
    <property type="project" value="InterPro"/>
</dbReference>
<gene>
    <name evidence="2" type="ORF">ETSY2_48025</name>
</gene>
<evidence type="ECO:0000259" key="1">
    <source>
        <dbReference type="Pfam" id="PF05970"/>
    </source>
</evidence>
<dbReference type="PANTHER" id="PTHR47642:SF6">
    <property type="entry name" value="ATP-DEPENDENT DNA HELICASE"/>
    <property type="match status" value="1"/>
</dbReference>
<name>W4LDV7_9BACT</name>
<dbReference type="EMBL" id="AZHX01002307">
    <property type="protein sequence ID" value="ETW95506.1"/>
    <property type="molecule type" value="Genomic_DNA"/>
</dbReference>
<organism evidence="2 3">
    <name type="scientific">Candidatus Entotheonella gemina</name>
    <dbReference type="NCBI Taxonomy" id="1429439"/>
    <lineage>
        <taxon>Bacteria</taxon>
        <taxon>Pseudomonadati</taxon>
        <taxon>Nitrospinota/Tectimicrobiota group</taxon>
        <taxon>Candidatus Tectimicrobiota</taxon>
        <taxon>Candidatus Entotheonellia</taxon>
        <taxon>Candidatus Entotheonellales</taxon>
        <taxon>Candidatus Entotheonellaceae</taxon>
        <taxon>Candidatus Entotheonella</taxon>
    </lineage>
</organism>
<protein>
    <recommendedName>
        <fullName evidence="1">DNA helicase Pif1-like DEAD-box helicase domain-containing protein</fullName>
    </recommendedName>
</protein>